<evidence type="ECO:0000256" key="2">
    <source>
        <dbReference type="SAM" id="SignalP"/>
    </source>
</evidence>
<protein>
    <recommendedName>
        <fullName evidence="5">DUF1517 domain-containing protein</fullName>
    </recommendedName>
</protein>
<dbReference type="HOGENOM" id="CLU_047333_0_0_1"/>
<dbReference type="PANTHER" id="PTHR33975:SF2">
    <property type="entry name" value="MYELIN-ASSOCIATED OLIGODENDROCYTE BASIC PROTEIN"/>
    <property type="match status" value="1"/>
</dbReference>
<dbReference type="PaxDb" id="2903-EOD13352"/>
<evidence type="ECO:0000313" key="4">
    <source>
        <dbReference type="Proteomes" id="UP000013827"/>
    </source>
</evidence>
<sequence>MKSLRVLLLAVLPAAAAMKPRVAPQMQLASAPAAGLAAAAALATALPASAARSGGRVGGRVSGGGGYRGGGGGGGGYRGGYGGSTNVYVAPPMSPFGFGGFGFSPFGYGFSPFGFGFGVPAPLLLLFLGGAALTSFRSARGIEASDKAGAALCLQVACYCDDRNDSLYGRLQSVARSAETQSYEGLQRLCSDSCLAMLRSSKDWLAGRTESTTAGLLTNDVETSYNRLVVQERSKWESEQGALTRSAPGQPTYMVATLVVLLRQGSELPSVSTAADLREAISALAADVSVEDNLLAAELLWTPEDGNDVMERDDLFLNFPELVNV</sequence>
<dbReference type="RefSeq" id="XP_005765781.1">
    <property type="nucleotide sequence ID" value="XM_005765724.1"/>
</dbReference>
<reference evidence="3" key="2">
    <citation type="submission" date="2024-10" db="UniProtKB">
        <authorList>
            <consortium name="EnsemblProtists"/>
        </authorList>
    </citation>
    <scope>IDENTIFICATION</scope>
</reference>
<organism evidence="3 4">
    <name type="scientific">Emiliania huxleyi (strain CCMP1516)</name>
    <dbReference type="NCBI Taxonomy" id="280463"/>
    <lineage>
        <taxon>Eukaryota</taxon>
        <taxon>Haptista</taxon>
        <taxon>Haptophyta</taxon>
        <taxon>Prymnesiophyceae</taxon>
        <taxon>Isochrysidales</taxon>
        <taxon>Noelaerhabdaceae</taxon>
        <taxon>Emiliania</taxon>
    </lineage>
</organism>
<evidence type="ECO:0000313" key="3">
    <source>
        <dbReference type="EnsemblProtists" id="EOD13352"/>
    </source>
</evidence>
<feature type="signal peptide" evidence="2">
    <location>
        <begin position="1"/>
        <end position="17"/>
    </location>
</feature>
<feature type="transmembrane region" description="Helical" evidence="1">
    <location>
        <begin position="113"/>
        <end position="133"/>
    </location>
</feature>
<dbReference type="PANTHER" id="PTHR33975">
    <property type="entry name" value="MYELIN-ASSOCIATED OLIGODENDROCYTE BASIC PROTEIN"/>
    <property type="match status" value="1"/>
</dbReference>
<keyword evidence="1" id="KW-0472">Membrane</keyword>
<reference evidence="4" key="1">
    <citation type="journal article" date="2013" name="Nature">
        <title>Pan genome of the phytoplankton Emiliania underpins its global distribution.</title>
        <authorList>
            <person name="Read B.A."/>
            <person name="Kegel J."/>
            <person name="Klute M.J."/>
            <person name="Kuo A."/>
            <person name="Lefebvre S.C."/>
            <person name="Maumus F."/>
            <person name="Mayer C."/>
            <person name="Miller J."/>
            <person name="Monier A."/>
            <person name="Salamov A."/>
            <person name="Young J."/>
            <person name="Aguilar M."/>
            <person name="Claverie J.M."/>
            <person name="Frickenhaus S."/>
            <person name="Gonzalez K."/>
            <person name="Herman E.K."/>
            <person name="Lin Y.C."/>
            <person name="Napier J."/>
            <person name="Ogata H."/>
            <person name="Sarno A.F."/>
            <person name="Shmutz J."/>
            <person name="Schroeder D."/>
            <person name="de Vargas C."/>
            <person name="Verret F."/>
            <person name="von Dassow P."/>
            <person name="Valentin K."/>
            <person name="Van de Peer Y."/>
            <person name="Wheeler G."/>
            <person name="Dacks J.B."/>
            <person name="Delwiche C.F."/>
            <person name="Dyhrman S.T."/>
            <person name="Glockner G."/>
            <person name="John U."/>
            <person name="Richards T."/>
            <person name="Worden A.Z."/>
            <person name="Zhang X."/>
            <person name="Grigoriev I.V."/>
            <person name="Allen A.E."/>
            <person name="Bidle K."/>
            <person name="Borodovsky M."/>
            <person name="Bowler C."/>
            <person name="Brownlee C."/>
            <person name="Cock J.M."/>
            <person name="Elias M."/>
            <person name="Gladyshev V.N."/>
            <person name="Groth M."/>
            <person name="Guda C."/>
            <person name="Hadaegh A."/>
            <person name="Iglesias-Rodriguez M.D."/>
            <person name="Jenkins J."/>
            <person name="Jones B.M."/>
            <person name="Lawson T."/>
            <person name="Leese F."/>
            <person name="Lindquist E."/>
            <person name="Lobanov A."/>
            <person name="Lomsadze A."/>
            <person name="Malik S.B."/>
            <person name="Marsh M.E."/>
            <person name="Mackinder L."/>
            <person name="Mock T."/>
            <person name="Mueller-Roeber B."/>
            <person name="Pagarete A."/>
            <person name="Parker M."/>
            <person name="Probert I."/>
            <person name="Quesneville H."/>
            <person name="Raines C."/>
            <person name="Rensing S.A."/>
            <person name="Riano-Pachon D.M."/>
            <person name="Richier S."/>
            <person name="Rokitta S."/>
            <person name="Shiraiwa Y."/>
            <person name="Soanes D.M."/>
            <person name="van der Giezen M."/>
            <person name="Wahlund T.M."/>
            <person name="Williams B."/>
            <person name="Wilson W."/>
            <person name="Wolfe G."/>
            <person name="Wurch L.L."/>
        </authorList>
    </citation>
    <scope>NUCLEOTIDE SEQUENCE</scope>
</reference>
<dbReference type="InterPro" id="IPR053023">
    <property type="entry name" value="FLAP_modulator"/>
</dbReference>
<dbReference type="KEGG" id="ehx:EMIHUDRAFT_459558"/>
<feature type="chain" id="PRO_5044275372" description="DUF1517 domain-containing protein" evidence="2">
    <location>
        <begin position="18"/>
        <end position="325"/>
    </location>
</feature>
<keyword evidence="2" id="KW-0732">Signal</keyword>
<keyword evidence="4" id="KW-1185">Reference proteome</keyword>
<dbReference type="InterPro" id="IPR010903">
    <property type="entry name" value="DUF1517"/>
</dbReference>
<accession>A0A0D3IQ17</accession>
<dbReference type="AlphaFoldDB" id="A0A0D3IQ17"/>
<dbReference type="EnsemblProtists" id="EOD13352">
    <property type="protein sequence ID" value="EOD13352"/>
    <property type="gene ID" value="EMIHUDRAFT_459558"/>
</dbReference>
<dbReference type="Pfam" id="PF07466">
    <property type="entry name" value="DUF1517"/>
    <property type="match status" value="1"/>
</dbReference>
<name>A0A0D3IQ17_EMIH1</name>
<evidence type="ECO:0000256" key="1">
    <source>
        <dbReference type="SAM" id="Phobius"/>
    </source>
</evidence>
<keyword evidence="1" id="KW-0812">Transmembrane</keyword>
<dbReference type="eggNOG" id="ENOG502QUI9">
    <property type="taxonomic scope" value="Eukaryota"/>
</dbReference>
<dbReference type="GeneID" id="17259506"/>
<dbReference type="STRING" id="2903.R1BUD9"/>
<keyword evidence="1" id="KW-1133">Transmembrane helix</keyword>
<evidence type="ECO:0008006" key="5">
    <source>
        <dbReference type="Google" id="ProtNLM"/>
    </source>
</evidence>
<dbReference type="Proteomes" id="UP000013827">
    <property type="component" value="Unassembled WGS sequence"/>
</dbReference>
<proteinExistence type="predicted"/>